<feature type="disulfide bond" evidence="2">
    <location>
        <begin position="88"/>
        <end position="98"/>
    </location>
</feature>
<gene>
    <name evidence="4" type="ORF">OFUS_LOCUS26796</name>
</gene>
<evidence type="ECO:0000313" key="4">
    <source>
        <dbReference type="EMBL" id="CAH1803184.1"/>
    </source>
</evidence>
<dbReference type="SUPFAM" id="SSF56487">
    <property type="entry name" value="SRCR-like"/>
    <property type="match status" value="2"/>
</dbReference>
<feature type="non-terminal residue" evidence="4">
    <location>
        <position position="1"/>
    </location>
</feature>
<keyword evidence="5" id="KW-1185">Reference proteome</keyword>
<dbReference type="Pfam" id="PF00530">
    <property type="entry name" value="SRCR"/>
    <property type="match status" value="2"/>
</dbReference>
<dbReference type="Proteomes" id="UP000749559">
    <property type="component" value="Unassembled WGS sequence"/>
</dbReference>
<dbReference type="EMBL" id="CAIIXF020000301">
    <property type="protein sequence ID" value="CAH1803184.1"/>
    <property type="molecule type" value="Genomic_DNA"/>
</dbReference>
<feature type="non-terminal residue" evidence="4">
    <location>
        <position position="269"/>
    </location>
</feature>
<feature type="domain" description="SRCR" evidence="3">
    <location>
        <begin position="16"/>
        <end position="123"/>
    </location>
</feature>
<dbReference type="SMART" id="SM00202">
    <property type="entry name" value="SR"/>
    <property type="match status" value="1"/>
</dbReference>
<comment type="caution">
    <text evidence="4">The sequence shown here is derived from an EMBL/GenBank/DDBJ whole genome shotgun (WGS) entry which is preliminary data.</text>
</comment>
<evidence type="ECO:0000256" key="1">
    <source>
        <dbReference type="ARBA" id="ARBA00023157"/>
    </source>
</evidence>
<evidence type="ECO:0000259" key="3">
    <source>
        <dbReference type="PROSITE" id="PS50287"/>
    </source>
</evidence>
<dbReference type="OrthoDB" id="5857313at2759"/>
<evidence type="ECO:0000313" key="5">
    <source>
        <dbReference type="Proteomes" id="UP000749559"/>
    </source>
</evidence>
<dbReference type="InterPro" id="IPR036772">
    <property type="entry name" value="SRCR-like_dom_sf"/>
</dbReference>
<dbReference type="PANTHER" id="PTHR48071:SF18">
    <property type="entry name" value="DELETED IN MALIGNANT BRAIN TUMORS 1 PROTEIN-RELATED"/>
    <property type="match status" value="1"/>
</dbReference>
<evidence type="ECO:0000256" key="2">
    <source>
        <dbReference type="PROSITE-ProRule" id="PRU00196"/>
    </source>
</evidence>
<reference evidence="4" key="1">
    <citation type="submission" date="2022-03" db="EMBL/GenBank/DDBJ databases">
        <authorList>
            <person name="Martin C."/>
        </authorList>
    </citation>
    <scope>NUCLEOTIDE SEQUENCE</scope>
</reference>
<name>A0A8S4QBK5_OWEFU</name>
<accession>A0A8S4QBK5</accession>
<comment type="caution">
    <text evidence="2">Lacks conserved residue(s) required for the propagation of feature annotation.</text>
</comment>
<protein>
    <recommendedName>
        <fullName evidence="3">SRCR domain-containing protein</fullName>
    </recommendedName>
</protein>
<keyword evidence="1 2" id="KW-1015">Disulfide bond</keyword>
<dbReference type="PANTHER" id="PTHR48071">
    <property type="entry name" value="SRCR DOMAIN-CONTAINING PROTEIN"/>
    <property type="match status" value="1"/>
</dbReference>
<dbReference type="Gene3D" id="3.10.250.10">
    <property type="entry name" value="SRCR-like domain"/>
    <property type="match status" value="2"/>
</dbReference>
<dbReference type="AlphaFoldDB" id="A0A8S4QBK5"/>
<proteinExistence type="predicted"/>
<dbReference type="InterPro" id="IPR001190">
    <property type="entry name" value="SRCR"/>
</dbReference>
<dbReference type="PROSITE" id="PS50287">
    <property type="entry name" value="SRCR_2"/>
    <property type="match status" value="2"/>
</dbReference>
<feature type="domain" description="SRCR" evidence="3">
    <location>
        <begin position="126"/>
        <end position="223"/>
    </location>
</feature>
<dbReference type="GO" id="GO:0016020">
    <property type="term" value="C:membrane"/>
    <property type="evidence" value="ECO:0007669"/>
    <property type="project" value="InterPro"/>
</dbReference>
<organism evidence="4 5">
    <name type="scientific">Owenia fusiformis</name>
    <name type="common">Polychaete worm</name>
    <dbReference type="NCBI Taxonomy" id="6347"/>
    <lineage>
        <taxon>Eukaryota</taxon>
        <taxon>Metazoa</taxon>
        <taxon>Spiralia</taxon>
        <taxon>Lophotrochozoa</taxon>
        <taxon>Annelida</taxon>
        <taxon>Polychaeta</taxon>
        <taxon>Sedentaria</taxon>
        <taxon>Canalipalpata</taxon>
        <taxon>Sabellida</taxon>
        <taxon>Oweniida</taxon>
        <taxon>Oweniidae</taxon>
        <taxon>Owenia</taxon>
    </lineage>
</organism>
<sequence length="269" mass="31003">QSLICRNNQTEIATEVRIVGKNDYTGRVEIKNYGYWGGVSRFITGNLYKVVCRQLGFNPKNAYRIIPPEDYRRFTTRKSTFFKKIFNCTGKEMTIKECKQSMAETDGKTFMFDAKNDLQVTCNLQLRLVETKPKSRIGRVEVLHDGKWNSICRGLEPRGAVEVCKKLGMNWKFAQPINNIKNLTKNKHSLNLEFVRCDTYYYDVCLISKSESCRYLESGVSCRSKLISDPKPRDEIRLNRGSFGVLEVKDSFSGRWFRVCGTNWTTGAS</sequence>